<feature type="transmembrane region" description="Helical" evidence="8">
    <location>
        <begin position="250"/>
        <end position="269"/>
    </location>
</feature>
<evidence type="ECO:0000313" key="10">
    <source>
        <dbReference type="Proteomes" id="UP000317429"/>
    </source>
</evidence>
<evidence type="ECO:0000313" key="9">
    <source>
        <dbReference type="EMBL" id="QDU86684.1"/>
    </source>
</evidence>
<keyword evidence="5 8" id="KW-1133">Transmembrane helix</keyword>
<dbReference type="KEGG" id="pnd:Pla175_00340"/>
<feature type="transmembrane region" description="Helical" evidence="8">
    <location>
        <begin position="177"/>
        <end position="210"/>
    </location>
</feature>
<feature type="transmembrane region" description="Helical" evidence="8">
    <location>
        <begin position="222"/>
        <end position="243"/>
    </location>
</feature>
<keyword evidence="10" id="KW-1185">Reference proteome</keyword>
<dbReference type="Proteomes" id="UP000317429">
    <property type="component" value="Chromosome"/>
</dbReference>
<sequence>MLATPLITLADSIALESLRSKHVLWLVAVIPLGAALAATMYRDRFGRSAERSGVLLAGAMCAAFVLLDAGIIASNVRSPREWDFKHFWTWGVAVAQGTSPYDHENLLRIAEPLSPSPELRRELYCFYPPPSLLLFAPLGWAPFGWALLLWNLVQAAALAACLALFRSLFVRDARIDSYLPLAAMVLAFWSTSATFVFSQTNFLVLLSILLFWRDRTRARAGVWLALGVLVKPLAASLGLYLLLRARWSALAAAAGTLALVTALTTILLGPEIFSQFLQHEGISEQYLLAQTINQSLSGELLRATGLDATASTLLDGPIVLAATLLLTAATAVVIWRTRSEGDAYAVGATLAMMLLIYPGTLTHYGVHLLPALALLWSNSSDSQPGDDLRPLALTTILAAFALASLRMTFWATVIVWLVMAVQGLRRSQASAVAFQPRLPVT</sequence>
<feature type="transmembrane region" description="Helical" evidence="8">
    <location>
        <begin position="343"/>
        <end position="376"/>
    </location>
</feature>
<dbReference type="AlphaFoldDB" id="A0A518D5D8"/>
<organism evidence="9 10">
    <name type="scientific">Pirellulimonas nuda</name>
    <dbReference type="NCBI Taxonomy" id="2528009"/>
    <lineage>
        <taxon>Bacteria</taxon>
        <taxon>Pseudomonadati</taxon>
        <taxon>Planctomycetota</taxon>
        <taxon>Planctomycetia</taxon>
        <taxon>Pirellulales</taxon>
        <taxon>Lacipirellulaceae</taxon>
        <taxon>Pirellulimonas</taxon>
    </lineage>
</organism>
<feature type="transmembrane region" description="Helical" evidence="8">
    <location>
        <begin position="24"/>
        <end position="41"/>
    </location>
</feature>
<dbReference type="RefSeq" id="WP_145280129.1">
    <property type="nucleotide sequence ID" value="NZ_CP036291.1"/>
</dbReference>
<comment type="subcellular location">
    <subcellularLocation>
        <location evidence="1">Cell membrane</location>
        <topology evidence="1">Multi-pass membrane protein</topology>
    </subcellularLocation>
</comment>
<keyword evidence="6 8" id="KW-0472">Membrane</keyword>
<dbReference type="GO" id="GO:0016758">
    <property type="term" value="F:hexosyltransferase activity"/>
    <property type="evidence" value="ECO:0007669"/>
    <property type="project" value="InterPro"/>
</dbReference>
<evidence type="ECO:0000256" key="8">
    <source>
        <dbReference type="SAM" id="Phobius"/>
    </source>
</evidence>
<proteinExistence type="inferred from homology"/>
<feature type="transmembrane region" description="Helical" evidence="8">
    <location>
        <begin position="53"/>
        <end position="73"/>
    </location>
</feature>
<accession>A0A518D5D8</accession>
<keyword evidence="4 8" id="KW-0812">Transmembrane</keyword>
<evidence type="ECO:0000256" key="6">
    <source>
        <dbReference type="ARBA" id="ARBA00023136"/>
    </source>
</evidence>
<evidence type="ECO:0000256" key="2">
    <source>
        <dbReference type="ARBA" id="ARBA00022475"/>
    </source>
</evidence>
<keyword evidence="2" id="KW-1003">Cell membrane</keyword>
<comment type="similarity">
    <text evidence="7">Belongs to the glycosyltransferase 87 family.</text>
</comment>
<dbReference type="GO" id="GO:0005886">
    <property type="term" value="C:plasma membrane"/>
    <property type="evidence" value="ECO:0007669"/>
    <property type="project" value="UniProtKB-SubCell"/>
</dbReference>
<name>A0A518D5D8_9BACT</name>
<reference evidence="9 10" key="1">
    <citation type="submission" date="2019-02" db="EMBL/GenBank/DDBJ databases">
        <title>Deep-cultivation of Planctomycetes and their phenomic and genomic characterization uncovers novel biology.</title>
        <authorList>
            <person name="Wiegand S."/>
            <person name="Jogler M."/>
            <person name="Boedeker C."/>
            <person name="Pinto D."/>
            <person name="Vollmers J."/>
            <person name="Rivas-Marin E."/>
            <person name="Kohn T."/>
            <person name="Peeters S.H."/>
            <person name="Heuer A."/>
            <person name="Rast P."/>
            <person name="Oberbeckmann S."/>
            <person name="Bunk B."/>
            <person name="Jeske O."/>
            <person name="Meyerdierks A."/>
            <person name="Storesund J.E."/>
            <person name="Kallscheuer N."/>
            <person name="Luecker S."/>
            <person name="Lage O.M."/>
            <person name="Pohl T."/>
            <person name="Merkel B.J."/>
            <person name="Hornburger P."/>
            <person name="Mueller R.-W."/>
            <person name="Bruemmer F."/>
            <person name="Labrenz M."/>
            <person name="Spormann A.M."/>
            <person name="Op den Camp H."/>
            <person name="Overmann J."/>
            <person name="Amann R."/>
            <person name="Jetten M.S.M."/>
            <person name="Mascher T."/>
            <person name="Medema M.H."/>
            <person name="Devos D.P."/>
            <person name="Kaster A.-K."/>
            <person name="Ovreas L."/>
            <person name="Rohde M."/>
            <person name="Galperin M.Y."/>
            <person name="Jogler C."/>
        </authorList>
    </citation>
    <scope>NUCLEOTIDE SEQUENCE [LARGE SCALE GENOMIC DNA]</scope>
    <source>
        <strain evidence="9 10">Pla175</strain>
    </source>
</reference>
<dbReference type="Pfam" id="PF09594">
    <property type="entry name" value="GT87"/>
    <property type="match status" value="1"/>
</dbReference>
<dbReference type="InterPro" id="IPR018584">
    <property type="entry name" value="GT87"/>
</dbReference>
<feature type="transmembrane region" description="Helical" evidence="8">
    <location>
        <begin position="143"/>
        <end position="165"/>
    </location>
</feature>
<evidence type="ECO:0000256" key="4">
    <source>
        <dbReference type="ARBA" id="ARBA00022692"/>
    </source>
</evidence>
<feature type="transmembrane region" description="Helical" evidence="8">
    <location>
        <begin position="396"/>
        <end position="418"/>
    </location>
</feature>
<gene>
    <name evidence="9" type="primary">pimE</name>
    <name evidence="9" type="ORF">Pla175_00340</name>
</gene>
<dbReference type="OrthoDB" id="3078696at2"/>
<protein>
    <submittedName>
        <fullName evidence="9">Polyprenol-phosphate-mannose-dependent alpha-(1-2)-phosphatidylinositol pentamannoside mannosyltransferase</fullName>
        <ecNumber evidence="9">2.4.1.-</ecNumber>
    </submittedName>
</protein>
<evidence type="ECO:0000256" key="5">
    <source>
        <dbReference type="ARBA" id="ARBA00022989"/>
    </source>
</evidence>
<evidence type="ECO:0000256" key="1">
    <source>
        <dbReference type="ARBA" id="ARBA00004651"/>
    </source>
</evidence>
<keyword evidence="3 9" id="KW-0808">Transferase</keyword>
<evidence type="ECO:0000256" key="7">
    <source>
        <dbReference type="ARBA" id="ARBA00024033"/>
    </source>
</evidence>
<dbReference type="EMBL" id="CP036291">
    <property type="protein sequence ID" value="QDU86684.1"/>
    <property type="molecule type" value="Genomic_DNA"/>
</dbReference>
<evidence type="ECO:0000256" key="3">
    <source>
        <dbReference type="ARBA" id="ARBA00022679"/>
    </source>
</evidence>
<feature type="transmembrane region" description="Helical" evidence="8">
    <location>
        <begin position="318"/>
        <end position="336"/>
    </location>
</feature>
<dbReference type="EC" id="2.4.1.-" evidence="9"/>
<keyword evidence="9" id="KW-0328">Glycosyltransferase</keyword>